<keyword evidence="5" id="KW-0732">Signal</keyword>
<comment type="similarity">
    <text evidence="2">Belongs to the plant LTP family.</text>
</comment>
<evidence type="ECO:0000256" key="5">
    <source>
        <dbReference type="ARBA" id="ARBA00022729"/>
    </source>
</evidence>
<keyword evidence="6" id="KW-1015">Disulfide bond</keyword>
<evidence type="ECO:0000259" key="10">
    <source>
        <dbReference type="SMART" id="SM00499"/>
    </source>
</evidence>
<dbReference type="Pfam" id="PF14368">
    <property type="entry name" value="LTP_2"/>
    <property type="match status" value="1"/>
</dbReference>
<dbReference type="InterPro" id="IPR036312">
    <property type="entry name" value="Bifun_inhib/LTP/seed_sf"/>
</dbReference>
<feature type="region of interest" description="Disordered" evidence="9">
    <location>
        <begin position="115"/>
        <end position="152"/>
    </location>
</feature>
<dbReference type="SUPFAM" id="SSF47699">
    <property type="entry name" value="Bifunctional inhibitor/lipid-transfer protein/seed storage 2S albumin"/>
    <property type="match status" value="1"/>
</dbReference>
<dbReference type="AlphaFoldDB" id="A0ABD2Y0J8"/>
<feature type="domain" description="Bifunctional inhibitor/plant lipid transfer protein/seed storage helical" evidence="10">
    <location>
        <begin position="19"/>
        <end position="101"/>
    </location>
</feature>
<evidence type="ECO:0000313" key="11">
    <source>
        <dbReference type="EMBL" id="KAL3501013.1"/>
    </source>
</evidence>
<organism evidence="11 12">
    <name type="scientific">Cinchona calisaya</name>
    <dbReference type="NCBI Taxonomy" id="153742"/>
    <lineage>
        <taxon>Eukaryota</taxon>
        <taxon>Viridiplantae</taxon>
        <taxon>Streptophyta</taxon>
        <taxon>Embryophyta</taxon>
        <taxon>Tracheophyta</taxon>
        <taxon>Spermatophyta</taxon>
        <taxon>Magnoliopsida</taxon>
        <taxon>eudicotyledons</taxon>
        <taxon>Gunneridae</taxon>
        <taxon>Pentapetalae</taxon>
        <taxon>asterids</taxon>
        <taxon>lamiids</taxon>
        <taxon>Gentianales</taxon>
        <taxon>Rubiaceae</taxon>
        <taxon>Cinchonoideae</taxon>
        <taxon>Cinchoneae</taxon>
        <taxon>Cinchona</taxon>
    </lineage>
</organism>
<evidence type="ECO:0000256" key="6">
    <source>
        <dbReference type="ARBA" id="ARBA00023157"/>
    </source>
</evidence>
<evidence type="ECO:0000256" key="9">
    <source>
        <dbReference type="SAM" id="MobiDB-lite"/>
    </source>
</evidence>
<accession>A0ABD2Y0J8</accession>
<dbReference type="InterPro" id="IPR043325">
    <property type="entry name" value="LTSS"/>
</dbReference>
<evidence type="ECO:0000256" key="2">
    <source>
        <dbReference type="ARBA" id="ARBA00009748"/>
    </source>
</evidence>
<dbReference type="Gene3D" id="1.10.110.10">
    <property type="entry name" value="Plant lipid-transfer and hydrophobic proteins"/>
    <property type="match status" value="1"/>
</dbReference>
<keyword evidence="8" id="KW-0449">Lipoprotein</keyword>
<evidence type="ECO:0000256" key="8">
    <source>
        <dbReference type="ARBA" id="ARBA00023288"/>
    </source>
</evidence>
<comment type="caution">
    <text evidence="11">The sequence shown here is derived from an EMBL/GenBank/DDBJ whole genome shotgun (WGS) entry which is preliminary data.</text>
</comment>
<keyword evidence="4" id="KW-0472">Membrane</keyword>
<dbReference type="Proteomes" id="UP001630127">
    <property type="component" value="Unassembled WGS sequence"/>
</dbReference>
<evidence type="ECO:0000256" key="7">
    <source>
        <dbReference type="ARBA" id="ARBA00023180"/>
    </source>
</evidence>
<dbReference type="GO" id="GO:0098552">
    <property type="term" value="C:side of membrane"/>
    <property type="evidence" value="ECO:0007669"/>
    <property type="project" value="UniProtKB-KW"/>
</dbReference>
<protein>
    <recommendedName>
        <fullName evidence="10">Bifunctional inhibitor/plant lipid transfer protein/seed storage helical domain-containing protein</fullName>
    </recommendedName>
</protein>
<feature type="compositionally biased region" description="Low complexity" evidence="9">
    <location>
        <begin position="120"/>
        <end position="144"/>
    </location>
</feature>
<dbReference type="InterPro" id="IPR016140">
    <property type="entry name" value="Bifunc_inhib/LTP/seed_store"/>
</dbReference>
<evidence type="ECO:0000256" key="1">
    <source>
        <dbReference type="ARBA" id="ARBA00004609"/>
    </source>
</evidence>
<dbReference type="GO" id="GO:0005886">
    <property type="term" value="C:plasma membrane"/>
    <property type="evidence" value="ECO:0007669"/>
    <property type="project" value="UniProtKB-SubCell"/>
</dbReference>
<reference evidence="11 12" key="1">
    <citation type="submission" date="2024-11" db="EMBL/GenBank/DDBJ databases">
        <title>A near-complete genome assembly of Cinchona calisaya.</title>
        <authorList>
            <person name="Lian D.C."/>
            <person name="Zhao X.W."/>
            <person name="Wei L."/>
        </authorList>
    </citation>
    <scope>NUCLEOTIDE SEQUENCE [LARGE SCALE GENOMIC DNA]</scope>
    <source>
        <tissue evidence="11">Nenye</tissue>
    </source>
</reference>
<dbReference type="PANTHER" id="PTHR33044">
    <property type="entry name" value="BIFUNCTIONAL INHIBITOR/LIPID-TRANSFER PROTEIN/SEED STORAGE 2S ALBUMIN SUPERFAMILY PROTEIN-RELATED"/>
    <property type="match status" value="1"/>
</dbReference>
<name>A0ABD2Y0J8_9GENT</name>
<gene>
    <name evidence="11" type="ORF">ACH5RR_035462</name>
</gene>
<dbReference type="CDD" id="cd00010">
    <property type="entry name" value="AAI_LTSS"/>
    <property type="match status" value="1"/>
</dbReference>
<keyword evidence="7" id="KW-0325">Glycoprotein</keyword>
<evidence type="ECO:0000313" key="12">
    <source>
        <dbReference type="Proteomes" id="UP001630127"/>
    </source>
</evidence>
<proteinExistence type="inferred from homology"/>
<keyword evidence="12" id="KW-1185">Reference proteome</keyword>
<comment type="subcellular location">
    <subcellularLocation>
        <location evidence="1">Cell membrane</location>
        <topology evidence="1">Lipid-anchor</topology>
        <topology evidence="1">GPI-anchor</topology>
    </subcellularLocation>
</comment>
<sequence>MGCGLVAGDATSTTIANECANQFPKVSTCLTFVTGQADAPTTQCCTSVADLKNANPVCLCYIIQQIHNGSNSQIKNMGIQEARLLQLPSACHMANASTAECPKLLNLPPNSPDAAIFSNSTASTTPSGSATPSSPETATPTAATKNSGSSGFKHGPQLAGPVAIAVAIFFCSFPTGLKIMSTFSTQ</sequence>
<keyword evidence="4" id="KW-0336">GPI-anchor</keyword>
<evidence type="ECO:0000256" key="3">
    <source>
        <dbReference type="ARBA" id="ARBA00022475"/>
    </source>
</evidence>
<keyword evidence="3" id="KW-1003">Cell membrane</keyword>
<dbReference type="EMBL" id="JBJUIK010000015">
    <property type="protein sequence ID" value="KAL3501013.1"/>
    <property type="molecule type" value="Genomic_DNA"/>
</dbReference>
<dbReference type="SMART" id="SM00499">
    <property type="entry name" value="AAI"/>
    <property type="match status" value="1"/>
</dbReference>
<evidence type="ECO:0000256" key="4">
    <source>
        <dbReference type="ARBA" id="ARBA00022622"/>
    </source>
</evidence>